<keyword evidence="7 8" id="KW-0472">Membrane</keyword>
<evidence type="ECO:0000256" key="8">
    <source>
        <dbReference type="SAM" id="Phobius"/>
    </source>
</evidence>
<organism evidence="9 10">
    <name type="scientific">Actomonas aquatica</name>
    <dbReference type="NCBI Taxonomy" id="2866162"/>
    <lineage>
        <taxon>Bacteria</taxon>
        <taxon>Pseudomonadati</taxon>
        <taxon>Verrucomicrobiota</taxon>
        <taxon>Opitutia</taxon>
        <taxon>Opitutales</taxon>
        <taxon>Opitutaceae</taxon>
        <taxon>Actomonas</taxon>
    </lineage>
</organism>
<name>A0ABZ1CAJ4_9BACT</name>
<gene>
    <name evidence="9" type="ORF">K1X11_004540</name>
</gene>
<dbReference type="Pfam" id="PF09721">
    <property type="entry name" value="Exosortase_EpsH"/>
    <property type="match status" value="1"/>
</dbReference>
<keyword evidence="4 8" id="KW-0812">Transmembrane</keyword>
<protein>
    <submittedName>
        <fullName evidence="9">Exosortase/archaeosortase family protein</fullName>
    </submittedName>
</protein>
<dbReference type="EMBL" id="CP139781">
    <property type="protein sequence ID" value="WRQ88660.1"/>
    <property type="molecule type" value="Genomic_DNA"/>
</dbReference>
<keyword evidence="6 8" id="KW-1133">Transmembrane helix</keyword>
<feature type="transmembrane region" description="Helical" evidence="8">
    <location>
        <begin position="109"/>
        <end position="127"/>
    </location>
</feature>
<dbReference type="InterPro" id="IPR026392">
    <property type="entry name" value="Exo/Archaeosortase_dom"/>
</dbReference>
<dbReference type="Proteomes" id="UP000738431">
    <property type="component" value="Chromosome"/>
</dbReference>
<keyword evidence="5" id="KW-0378">Hydrolase</keyword>
<feature type="transmembrane region" description="Helical" evidence="8">
    <location>
        <begin position="232"/>
        <end position="250"/>
    </location>
</feature>
<reference evidence="9 10" key="1">
    <citation type="submission" date="2023-12" db="EMBL/GenBank/DDBJ databases">
        <title>Description of an unclassified Opitutus bacterium of Verrucomicrobiota.</title>
        <authorList>
            <person name="Zhang D.-F."/>
        </authorList>
    </citation>
    <scope>NUCLEOTIDE SEQUENCE [LARGE SCALE GENOMIC DNA]</scope>
    <source>
        <strain evidence="9 10">WL0086</strain>
    </source>
</reference>
<dbReference type="NCBIfam" id="TIGR04178">
    <property type="entry name" value="exo_archaeo"/>
    <property type="match status" value="1"/>
</dbReference>
<dbReference type="RefSeq" id="WP_221031761.1">
    <property type="nucleotide sequence ID" value="NZ_CP139781.1"/>
</dbReference>
<sequence>MAVEHKACPTASPVWQWTDFAWLALLWGPLLWRWSAAWSVDPEVAHGWAVPVLALYLSWQRALASPRLRQVDVAEAQRPHPWALVVMLGGAAVVAAAVVVLEVNPLWPRAQWVGGLAAVGTTAAWLWRRGGAVAMARYAFPVCFMLTAITWPSVVRQPVVHTLTEWHAQLAAEVVTMAGRAAVVRGNIIEVEQGLIGVEDACSGLRSLQAVWMFAWFFGELHRLRWIRRLRLVGAAMLAALVFNVVRTVFLTWMVGSESGETATDLHDPAGVTVMIATLLTIVLYALRLARSNDAEGADRGASVTTTTWHSTRVGWVVATAVAVLVLESGIRLWFDREGSEDGAEHWAFVAAPDGWEEHPISEDVLAVMQCSSATQLTTVRTWNGVAGLAMLFRWEEDAAGLSTLTNVHDPRVCMPAIGATLVATDEPIELEVAGRVLAFDAYQFRVDGLRQYVFNAVWDASRREATPRSVVGASLDSERLTRVLRGRRYADRDRVVFVLQDDVSPADAAAWLRRTASAMLRLQDGR</sequence>
<keyword evidence="3" id="KW-0645">Protease</keyword>
<dbReference type="InterPro" id="IPR019127">
    <property type="entry name" value="Exosortase"/>
</dbReference>
<evidence type="ECO:0000256" key="6">
    <source>
        <dbReference type="ARBA" id="ARBA00022989"/>
    </source>
</evidence>
<accession>A0ABZ1CAJ4</accession>
<feature type="transmembrane region" description="Helical" evidence="8">
    <location>
        <begin position="82"/>
        <end position="103"/>
    </location>
</feature>
<evidence type="ECO:0000256" key="3">
    <source>
        <dbReference type="ARBA" id="ARBA00022670"/>
    </source>
</evidence>
<proteinExistence type="predicted"/>
<evidence type="ECO:0000313" key="9">
    <source>
        <dbReference type="EMBL" id="WRQ88660.1"/>
    </source>
</evidence>
<keyword evidence="10" id="KW-1185">Reference proteome</keyword>
<evidence type="ECO:0000256" key="1">
    <source>
        <dbReference type="ARBA" id="ARBA00004651"/>
    </source>
</evidence>
<evidence type="ECO:0000256" key="5">
    <source>
        <dbReference type="ARBA" id="ARBA00022801"/>
    </source>
</evidence>
<evidence type="ECO:0000313" key="10">
    <source>
        <dbReference type="Proteomes" id="UP000738431"/>
    </source>
</evidence>
<comment type="subcellular location">
    <subcellularLocation>
        <location evidence="1">Cell membrane</location>
        <topology evidence="1">Multi-pass membrane protein</topology>
    </subcellularLocation>
</comment>
<evidence type="ECO:0000256" key="2">
    <source>
        <dbReference type="ARBA" id="ARBA00022475"/>
    </source>
</evidence>
<evidence type="ECO:0000256" key="7">
    <source>
        <dbReference type="ARBA" id="ARBA00023136"/>
    </source>
</evidence>
<keyword evidence="2" id="KW-1003">Cell membrane</keyword>
<feature type="transmembrane region" description="Helical" evidence="8">
    <location>
        <begin position="270"/>
        <end position="290"/>
    </location>
</feature>
<evidence type="ECO:0000256" key="4">
    <source>
        <dbReference type="ARBA" id="ARBA00022692"/>
    </source>
</evidence>